<reference evidence="1 2" key="1">
    <citation type="submission" date="2014-10" db="EMBL/GenBank/DDBJ databases">
        <title>Draft genome of the hookworm Ancylostoma caninum.</title>
        <authorList>
            <person name="Mitreva M."/>
        </authorList>
    </citation>
    <scope>NUCLEOTIDE SEQUENCE [LARGE SCALE GENOMIC DNA]</scope>
    <source>
        <strain evidence="1 2">Baltimore</strain>
    </source>
</reference>
<dbReference type="AlphaFoldDB" id="A0A368EXL9"/>
<accession>A0A368EXL9</accession>
<keyword evidence="2" id="KW-1185">Reference proteome</keyword>
<dbReference type="Proteomes" id="UP000252519">
    <property type="component" value="Unassembled WGS sequence"/>
</dbReference>
<sequence>MLFSSATTFHVTFMTGALISWKSVPVCLFWALPSQSCPDTALHGTLNWRGSRYTL</sequence>
<proteinExistence type="predicted"/>
<protein>
    <submittedName>
        <fullName evidence="1">Uncharacterized protein</fullName>
    </submittedName>
</protein>
<comment type="caution">
    <text evidence="1">The sequence shown here is derived from an EMBL/GenBank/DDBJ whole genome shotgun (WGS) entry which is preliminary data.</text>
</comment>
<dbReference type="EMBL" id="JOJR01019253">
    <property type="protein sequence ID" value="RCN24503.1"/>
    <property type="molecule type" value="Genomic_DNA"/>
</dbReference>
<name>A0A368EXL9_ANCCA</name>
<gene>
    <name evidence="1" type="ORF">ANCCAN_29799</name>
</gene>
<evidence type="ECO:0000313" key="2">
    <source>
        <dbReference type="Proteomes" id="UP000252519"/>
    </source>
</evidence>
<evidence type="ECO:0000313" key="1">
    <source>
        <dbReference type="EMBL" id="RCN24503.1"/>
    </source>
</evidence>
<organism evidence="1 2">
    <name type="scientific">Ancylostoma caninum</name>
    <name type="common">Dog hookworm</name>
    <dbReference type="NCBI Taxonomy" id="29170"/>
    <lineage>
        <taxon>Eukaryota</taxon>
        <taxon>Metazoa</taxon>
        <taxon>Ecdysozoa</taxon>
        <taxon>Nematoda</taxon>
        <taxon>Chromadorea</taxon>
        <taxon>Rhabditida</taxon>
        <taxon>Rhabditina</taxon>
        <taxon>Rhabditomorpha</taxon>
        <taxon>Strongyloidea</taxon>
        <taxon>Ancylostomatidae</taxon>
        <taxon>Ancylostomatinae</taxon>
        <taxon>Ancylostoma</taxon>
    </lineage>
</organism>